<proteinExistence type="predicted"/>
<sequence>MAQSEGTRDGSAISFNGLLDRFACVDNKMTSIPATPSSTKSALLPRTPNDSSVSSSDKSRSPSQLSSPDRSSPSKKITKKRKIPRRYAPPARYAHLAPVADCLEQNLICIFVGLNPGIMTSQKQHMFANPTNLFWPLLFESGCVARKLTCLDDRRLPEDWSLGVTNLISRTTAEQSELSKDEMVRSAGELESKLRHFRPKAVCIVGKSIWEAIYRFKTGKSLKSDQFKFGWQDSVEFRFAAQAAPAADSSLPRVFVVPSTSGRVAAYSRTMKAELWSELGLYVKAVRDSHQI</sequence>
<keyword evidence="2" id="KW-1185">Reference proteome</keyword>
<protein>
    <submittedName>
        <fullName evidence="1">Uracil-DNA glycosylase-like protein</fullName>
    </submittedName>
</protein>
<name>A0ACC3SYX0_LIPKO</name>
<dbReference type="EMBL" id="MU971384">
    <property type="protein sequence ID" value="KAK9236595.1"/>
    <property type="molecule type" value="Genomic_DNA"/>
</dbReference>
<evidence type="ECO:0000313" key="2">
    <source>
        <dbReference type="Proteomes" id="UP001433508"/>
    </source>
</evidence>
<dbReference type="Proteomes" id="UP001433508">
    <property type="component" value="Unassembled WGS sequence"/>
</dbReference>
<gene>
    <name evidence="1" type="ORF">V1525DRAFT_406532</name>
</gene>
<organism evidence="1 2">
    <name type="scientific">Lipomyces kononenkoae</name>
    <name type="common">Yeast</name>
    <dbReference type="NCBI Taxonomy" id="34357"/>
    <lineage>
        <taxon>Eukaryota</taxon>
        <taxon>Fungi</taxon>
        <taxon>Dikarya</taxon>
        <taxon>Ascomycota</taxon>
        <taxon>Saccharomycotina</taxon>
        <taxon>Lipomycetes</taxon>
        <taxon>Lipomycetales</taxon>
        <taxon>Lipomycetaceae</taxon>
        <taxon>Lipomyces</taxon>
    </lineage>
</organism>
<reference evidence="2" key="1">
    <citation type="journal article" date="2024" name="Front. Bioeng. Biotechnol.">
        <title>Genome-scale model development and genomic sequencing of the oleaginous clade Lipomyces.</title>
        <authorList>
            <person name="Czajka J.J."/>
            <person name="Han Y."/>
            <person name="Kim J."/>
            <person name="Mondo S.J."/>
            <person name="Hofstad B.A."/>
            <person name="Robles A."/>
            <person name="Haridas S."/>
            <person name="Riley R."/>
            <person name="LaButti K."/>
            <person name="Pangilinan J."/>
            <person name="Andreopoulos W."/>
            <person name="Lipzen A."/>
            <person name="Yan J."/>
            <person name="Wang M."/>
            <person name="Ng V."/>
            <person name="Grigoriev I.V."/>
            <person name="Spatafora J.W."/>
            <person name="Magnuson J.K."/>
            <person name="Baker S.E."/>
            <person name="Pomraning K.R."/>
        </authorList>
    </citation>
    <scope>NUCLEOTIDE SEQUENCE [LARGE SCALE GENOMIC DNA]</scope>
    <source>
        <strain evidence="2">CBS 7786</strain>
    </source>
</reference>
<accession>A0ACC3SYX0</accession>
<evidence type="ECO:0000313" key="1">
    <source>
        <dbReference type="EMBL" id="KAK9236595.1"/>
    </source>
</evidence>
<comment type="caution">
    <text evidence="1">The sequence shown here is derived from an EMBL/GenBank/DDBJ whole genome shotgun (WGS) entry which is preliminary data.</text>
</comment>